<gene>
    <name evidence="2" type="ORF">SNAT2548_LOCUS30771</name>
</gene>
<name>A0A812TTJ3_9DINO</name>
<organism evidence="2 3">
    <name type="scientific">Symbiodinium natans</name>
    <dbReference type="NCBI Taxonomy" id="878477"/>
    <lineage>
        <taxon>Eukaryota</taxon>
        <taxon>Sar</taxon>
        <taxon>Alveolata</taxon>
        <taxon>Dinophyceae</taxon>
        <taxon>Suessiales</taxon>
        <taxon>Symbiodiniaceae</taxon>
        <taxon>Symbiodinium</taxon>
    </lineage>
</organism>
<dbReference type="OrthoDB" id="432996at2759"/>
<dbReference type="EMBL" id="CAJNDS010002623">
    <property type="protein sequence ID" value="CAE7548238.1"/>
    <property type="molecule type" value="Genomic_DNA"/>
</dbReference>
<evidence type="ECO:0000313" key="3">
    <source>
        <dbReference type="Proteomes" id="UP000604046"/>
    </source>
</evidence>
<feature type="region of interest" description="Disordered" evidence="1">
    <location>
        <begin position="458"/>
        <end position="481"/>
    </location>
</feature>
<comment type="caution">
    <text evidence="2">The sequence shown here is derived from an EMBL/GenBank/DDBJ whole genome shotgun (WGS) entry which is preliminary data.</text>
</comment>
<accession>A0A812TTJ3</accession>
<reference evidence="2" key="1">
    <citation type="submission" date="2021-02" db="EMBL/GenBank/DDBJ databases">
        <authorList>
            <person name="Dougan E. K."/>
            <person name="Rhodes N."/>
            <person name="Thang M."/>
            <person name="Chan C."/>
        </authorList>
    </citation>
    <scope>NUCLEOTIDE SEQUENCE</scope>
</reference>
<feature type="region of interest" description="Disordered" evidence="1">
    <location>
        <begin position="1259"/>
        <end position="1285"/>
    </location>
</feature>
<proteinExistence type="predicted"/>
<keyword evidence="3" id="KW-1185">Reference proteome</keyword>
<dbReference type="Proteomes" id="UP000604046">
    <property type="component" value="Unassembled WGS sequence"/>
</dbReference>
<protein>
    <submittedName>
        <fullName evidence="2">Uncharacterized protein</fullName>
    </submittedName>
</protein>
<feature type="region of interest" description="Disordered" evidence="1">
    <location>
        <begin position="252"/>
        <end position="279"/>
    </location>
</feature>
<evidence type="ECO:0000256" key="1">
    <source>
        <dbReference type="SAM" id="MobiDB-lite"/>
    </source>
</evidence>
<feature type="region of interest" description="Disordered" evidence="1">
    <location>
        <begin position="855"/>
        <end position="878"/>
    </location>
</feature>
<sequence length="1654" mass="185482">MPSPPPRADAERALSQCLPGDRLVTWYEDDDLWHERLLIWPKDRQSWWVATPDGDMYLEPIVGDGTLGPLTFRIKGVDFTYWSRLTRPVYRFSESVSDEDFKGWIREALQELRGMEGPSPEVPRHVRNMKGDVVDATAYLGTILVPRRVGAKRLVTASPTSSPATSHEFPVLSSTDMWVIADPRGELQIGAELTPSPGDLFLGGKDAAFFRAGLWVRGELVDRALLDAWQLERLKHLTGKPLVDAAAERLGIRPDPEDPLKNRAGEARETPEVKDDDESDARTLWVEFDDQGDRFREWRKVVSDSAAHAWKDWPHQGPASLLHTMKHFHRHGGDPRSWLQAWLRKHHLAETDRTAHEVRSLVEALWLGGCYDQLNMPSLASFEAIGRRLQTIVEAYSNGANGVPDWGHARLFTGAVSADDVVSAELRSWAARRGKEEVELIAARSKIKDMRKLLTGAETTSSTLDDALPNPKGKQKGGRLRKPEENVCGALGGLFPLPELHVECAATKLSRGSSQRRNRRIRLQVDTNEAVRALNWMAGAPQDRGAFSPSRLQQEALEHVKAACVASLELPEGATSPCSPEAAFRELLRGSSVYEAAGSTLASFSLDRVSLPESVHDCPQVTDLLYGTDAHQYLEDPERMLKPAEDHSDITPYWDPLLRKSVRHYKSLIQRLHKIGYCSYTLTPKERAGIFVVKKSDGVRQRLIIDGRRANFRFATPPSVRLCSPESFAKAEITWEDFDHTLFPGFEALPELHVGLSDIRDCFHRLKQPRWLQEFFCFDPVPAKWVGLSGQELGGTQLKPDDLVYPMPSSLPMGCSWSLYFAQTISEKLMGEVKGLEQSSLLRDRGPPLVIKVPRELLEGRSDPGPGAGKPRPEGDPRHYVYVDNLGVLSMDRSVVESSLSSITETFEQRGLKLHPGEVKSHKVDALGCRLSGRQCRASLKPARMWRLRQGIRHMLKMRCVSGRVLEVLIGHATYCSLLNRCLMPIFHATYKFIRKHYGERVTLWATVRREFEVFAALLPLCFSDWSRAWNGYISASDASLTGFGVCGRRIDPEIAAQVGRVPERERFRRCPSTSARASALSAALTENESDMDQEVEALLEAGWEVDASFVEVPRALLRKSDWEVNLYGKWAYPDDILVLEGHALVKSLSRIAHTRHGKDARQLLLVDNLPVALAFDRGRWMAPKVRVLQPPSPRPGSTPRKSARVLVAPKFQEKVSKADSSRAKLDTPNILVGLQSVTVQALTLPKTEAELIAIAKPQVRDKGESSSSSSEGTPEVTRGAKRKRTLEVRRKKRIRKYLDSALASAAKETTFLEDQAVTKNVLKTYDAEVALFQSYLSKRGQDWNTDPDGAIAAYLNHLFWQGEQPYRGEKFLAGWMHRHPRFGRVGDRKLARSWRALKGWRRLCPGNSKRPMPLGVWCAVAVELARRGQPRMGLFVMVSLSTYARPSELLRCPTRSLVPPSMGVMDEWAILLAPQELQHPTKTGDYDHSVALDSKYLKPWSDLLFKALKTQRPASNLWDFGYGEYLSAFRAASSSLQLDLSPYQTRHSGPSIDRAKNWRPLYEVQKRGNWRAHKSVQRYEKGARLGQSYQSLTPAVREHCDLCETLVGEVLLGTQYDLTDKQVAVIDFCAYGRVDGAVAVAASAVSLATNIFD</sequence>
<evidence type="ECO:0000313" key="2">
    <source>
        <dbReference type="EMBL" id="CAE7548238.1"/>
    </source>
</evidence>
<feature type="compositionally biased region" description="Basic and acidic residues" evidence="1">
    <location>
        <begin position="252"/>
        <end position="273"/>
    </location>
</feature>